<evidence type="ECO:0000259" key="1">
    <source>
        <dbReference type="SMART" id="SM00481"/>
    </source>
</evidence>
<dbReference type="SMART" id="SM00481">
    <property type="entry name" value="POLIIIAc"/>
    <property type="match status" value="1"/>
</dbReference>
<dbReference type="GO" id="GO:0035312">
    <property type="term" value="F:5'-3' DNA exonuclease activity"/>
    <property type="evidence" value="ECO:0007669"/>
    <property type="project" value="TreeGrafter"/>
</dbReference>
<dbReference type="Pfam" id="PF02811">
    <property type="entry name" value="PHP"/>
    <property type="match status" value="1"/>
</dbReference>
<organism evidence="2 3">
    <name type="scientific">Thermosporothrix hazakensis</name>
    <dbReference type="NCBI Taxonomy" id="644383"/>
    <lineage>
        <taxon>Bacteria</taxon>
        <taxon>Bacillati</taxon>
        <taxon>Chloroflexota</taxon>
        <taxon>Ktedonobacteria</taxon>
        <taxon>Ktedonobacterales</taxon>
        <taxon>Thermosporotrichaceae</taxon>
        <taxon>Thermosporothrix</taxon>
    </lineage>
</organism>
<name>A0A326U8U7_THEHA</name>
<accession>A0A326U8U7</accession>
<dbReference type="Proteomes" id="UP000248806">
    <property type="component" value="Unassembled WGS sequence"/>
</dbReference>
<dbReference type="Gene3D" id="3.20.20.140">
    <property type="entry name" value="Metal-dependent hydrolases"/>
    <property type="match status" value="1"/>
</dbReference>
<dbReference type="GO" id="GO:0004534">
    <property type="term" value="F:5'-3' RNA exonuclease activity"/>
    <property type="evidence" value="ECO:0007669"/>
    <property type="project" value="TreeGrafter"/>
</dbReference>
<sequence>MHLTIQSDTSIDLQMHTTYSDGRWTAEQLFDYLAQEGFGLVAVTDHDRVDTIASVQRLGQQKQIHVLPAVEVSAQWRGQMADVLCFGIDPTSEPLAALTQRVRQGQQANAEEVYNELLQRGYRFPRQAEILKTSNGELRVAGDCALLLLEHGYINDWPQALELITEAGYREILADIAETVEAAHQSGGIALIAHPGRGQQEEGFTFYTPELLDQVRAEVPLDGIEVYYPTHSPELVATYLAYAQKHDLVVSAGSDSHGPPGRMPIKYRAELCRHLFERVGIEVQ</sequence>
<protein>
    <recommendedName>
        <fullName evidence="1">Polymerase/histidinol phosphatase N-terminal domain-containing protein</fullName>
    </recommendedName>
</protein>
<dbReference type="SUPFAM" id="SSF89550">
    <property type="entry name" value="PHP domain-like"/>
    <property type="match status" value="1"/>
</dbReference>
<gene>
    <name evidence="2" type="ORF">EI42_02337</name>
</gene>
<dbReference type="Gene3D" id="1.10.150.650">
    <property type="match status" value="1"/>
</dbReference>
<dbReference type="CDD" id="cd07438">
    <property type="entry name" value="PHP_HisPPase_AMP"/>
    <property type="match status" value="1"/>
</dbReference>
<dbReference type="InterPro" id="IPR016195">
    <property type="entry name" value="Pol/histidinol_Pase-like"/>
</dbReference>
<dbReference type="EMBL" id="QKUF01000006">
    <property type="protein sequence ID" value="PZW31240.1"/>
    <property type="molecule type" value="Genomic_DNA"/>
</dbReference>
<dbReference type="AlphaFoldDB" id="A0A326U8U7"/>
<feature type="domain" description="Polymerase/histidinol phosphatase N-terminal" evidence="1">
    <location>
        <begin position="11"/>
        <end position="76"/>
    </location>
</feature>
<dbReference type="PANTHER" id="PTHR42924">
    <property type="entry name" value="EXONUCLEASE"/>
    <property type="match status" value="1"/>
</dbReference>
<dbReference type="PANTHER" id="PTHR42924:SF3">
    <property type="entry name" value="POLYMERASE_HISTIDINOL PHOSPHATASE N-TERMINAL DOMAIN-CONTAINING PROTEIN"/>
    <property type="match status" value="1"/>
</dbReference>
<evidence type="ECO:0000313" key="2">
    <source>
        <dbReference type="EMBL" id="PZW31240.1"/>
    </source>
</evidence>
<proteinExistence type="predicted"/>
<reference evidence="2 3" key="1">
    <citation type="submission" date="2018-06" db="EMBL/GenBank/DDBJ databases">
        <title>Genomic Encyclopedia of Archaeal and Bacterial Type Strains, Phase II (KMG-II): from individual species to whole genera.</title>
        <authorList>
            <person name="Goeker M."/>
        </authorList>
    </citation>
    <scope>NUCLEOTIDE SEQUENCE [LARGE SCALE GENOMIC DNA]</scope>
    <source>
        <strain evidence="2 3">ATCC BAA-1881</strain>
    </source>
</reference>
<keyword evidence="3" id="KW-1185">Reference proteome</keyword>
<comment type="caution">
    <text evidence="2">The sequence shown here is derived from an EMBL/GenBank/DDBJ whole genome shotgun (WGS) entry which is preliminary data.</text>
</comment>
<dbReference type="RefSeq" id="WP_111322006.1">
    <property type="nucleotide sequence ID" value="NZ_BIFX01000003.1"/>
</dbReference>
<evidence type="ECO:0000313" key="3">
    <source>
        <dbReference type="Proteomes" id="UP000248806"/>
    </source>
</evidence>
<dbReference type="InterPro" id="IPR052018">
    <property type="entry name" value="PHP_domain"/>
</dbReference>
<dbReference type="InterPro" id="IPR003141">
    <property type="entry name" value="Pol/His_phosphatase_N"/>
</dbReference>
<dbReference type="InterPro" id="IPR004013">
    <property type="entry name" value="PHP_dom"/>
</dbReference>
<dbReference type="OrthoDB" id="148751at2"/>